<dbReference type="GO" id="GO:0019150">
    <property type="term" value="F:D-ribulokinase activity"/>
    <property type="evidence" value="ECO:0007669"/>
    <property type="project" value="TreeGrafter"/>
</dbReference>
<dbReference type="InterPro" id="IPR043129">
    <property type="entry name" value="ATPase_NBD"/>
</dbReference>
<keyword evidence="1" id="KW-0808">Transferase</keyword>
<dbReference type="PANTHER" id="PTHR43435:SF4">
    <property type="entry name" value="FGGY CARBOHYDRATE KINASE DOMAIN-CONTAINING PROTEIN"/>
    <property type="match status" value="1"/>
</dbReference>
<dbReference type="PANTHER" id="PTHR43435">
    <property type="entry name" value="RIBULOKINASE"/>
    <property type="match status" value="1"/>
</dbReference>
<evidence type="ECO:0000313" key="5">
    <source>
        <dbReference type="Proteomes" id="UP001230629"/>
    </source>
</evidence>
<comment type="caution">
    <text evidence="4">The sequence shown here is derived from an EMBL/GenBank/DDBJ whole genome shotgun (WGS) entry which is preliminary data.</text>
</comment>
<accession>A0AAW6XVV2</accession>
<dbReference type="AlphaFoldDB" id="A0AAW6XVV2"/>
<dbReference type="SUPFAM" id="SSF53067">
    <property type="entry name" value="Actin-like ATPase domain"/>
    <property type="match status" value="1"/>
</dbReference>
<dbReference type="RefSeq" id="WP_285312422.1">
    <property type="nucleotide sequence ID" value="NZ_JASOIH010000666.1"/>
</dbReference>
<dbReference type="Proteomes" id="UP001230629">
    <property type="component" value="Unassembled WGS sequence"/>
</dbReference>
<dbReference type="GO" id="GO:0019321">
    <property type="term" value="P:pentose metabolic process"/>
    <property type="evidence" value="ECO:0007669"/>
    <property type="project" value="TreeGrafter"/>
</dbReference>
<protein>
    <submittedName>
        <fullName evidence="4">FGGY family carbohydrate kinase</fullName>
    </submittedName>
</protein>
<evidence type="ECO:0000256" key="1">
    <source>
        <dbReference type="ARBA" id="ARBA00022679"/>
    </source>
</evidence>
<dbReference type="GO" id="GO:0005737">
    <property type="term" value="C:cytoplasm"/>
    <property type="evidence" value="ECO:0007669"/>
    <property type="project" value="TreeGrafter"/>
</dbReference>
<reference evidence="4" key="1">
    <citation type="submission" date="2023-05" db="EMBL/GenBank/DDBJ databases">
        <title>Cataloging the Phylogenetic Diversity of Human Bladder Bacteria.</title>
        <authorList>
            <person name="Du J."/>
        </authorList>
    </citation>
    <scope>NUCLEOTIDE SEQUENCE</scope>
    <source>
        <strain evidence="4">UMB8703</strain>
    </source>
</reference>
<evidence type="ECO:0000313" key="4">
    <source>
        <dbReference type="EMBL" id="MDK6900885.1"/>
    </source>
</evidence>
<organism evidence="4 5">
    <name type="scientific">Streptococcus agalactiae</name>
    <dbReference type="NCBI Taxonomy" id="1311"/>
    <lineage>
        <taxon>Bacteria</taxon>
        <taxon>Bacillati</taxon>
        <taxon>Bacillota</taxon>
        <taxon>Bacilli</taxon>
        <taxon>Lactobacillales</taxon>
        <taxon>Streptococcaceae</taxon>
        <taxon>Streptococcus</taxon>
    </lineage>
</organism>
<dbReference type="Pfam" id="PF00370">
    <property type="entry name" value="FGGY_N"/>
    <property type="match status" value="1"/>
</dbReference>
<feature type="non-terminal residue" evidence="4">
    <location>
        <position position="72"/>
    </location>
</feature>
<sequence length="72" mass="7820">MGIDFGTESCRAAIFDLRGNPLGFAGTPYKTNFPSPGRAEQSPTDWWEALQASVHRVFDKTGIPARHIAGIS</sequence>
<dbReference type="Gene3D" id="3.30.420.40">
    <property type="match status" value="1"/>
</dbReference>
<keyword evidence="2 4" id="KW-0418">Kinase</keyword>
<evidence type="ECO:0000256" key="2">
    <source>
        <dbReference type="ARBA" id="ARBA00022777"/>
    </source>
</evidence>
<feature type="domain" description="Carbohydrate kinase FGGY N-terminal" evidence="3">
    <location>
        <begin position="1"/>
        <end position="72"/>
    </location>
</feature>
<name>A0AAW6XVV2_STRAG</name>
<evidence type="ECO:0000259" key="3">
    <source>
        <dbReference type="Pfam" id="PF00370"/>
    </source>
</evidence>
<dbReference type="InterPro" id="IPR018484">
    <property type="entry name" value="FGGY_N"/>
</dbReference>
<proteinExistence type="predicted"/>
<gene>
    <name evidence="4" type="ORF">QP229_13095</name>
</gene>
<dbReference type="EMBL" id="JASOIH010000666">
    <property type="protein sequence ID" value="MDK6900885.1"/>
    <property type="molecule type" value="Genomic_DNA"/>
</dbReference>